<keyword evidence="3" id="KW-1185">Reference proteome</keyword>
<protein>
    <submittedName>
        <fullName evidence="2">Uncharacterized protein</fullName>
    </submittedName>
</protein>
<proteinExistence type="predicted"/>
<feature type="chain" id="PRO_5016412290" evidence="1">
    <location>
        <begin position="22"/>
        <end position="293"/>
    </location>
</feature>
<keyword evidence="1" id="KW-0732">Signal</keyword>
<sequence length="293" mass="31864">MRLLGSLTLLYLGSFSAFVSAELTYEEAKDKGNALSCLMENTQAGAEAYMETYKPGTAVASPYTAYSDLTKWGWQDSDNYPEGNYEGVLDNYLTTQLDMENEGGVPIEQTQTKSPLVVEGITYPPSGGRYANVYYPEEGLIIADENYGPRNNKKIAEDGQPYVKLQQWSDVVYLNWENQAGSDVSELKAVIRFSISNLGAQAVMNTVTGGAVIGGYKSPMKFESGSANYNALLGTPNGSGVAWLLINHKAQLGIKTIKSISLFRSKEPLGGDPVTNMAFEIVDWEDTSSTTSS</sequence>
<feature type="signal peptide" evidence="1">
    <location>
        <begin position="1"/>
        <end position="21"/>
    </location>
</feature>
<dbReference type="OrthoDB" id="5337308at2759"/>
<evidence type="ECO:0000313" key="2">
    <source>
        <dbReference type="EMBL" id="PWY87094.1"/>
    </source>
</evidence>
<dbReference type="Proteomes" id="UP000246702">
    <property type="component" value="Unassembled WGS sequence"/>
</dbReference>
<dbReference type="AlphaFoldDB" id="A0A317WKS7"/>
<gene>
    <name evidence="2" type="ORF">BO94DRAFT_546336</name>
</gene>
<dbReference type="STRING" id="1450535.A0A317WKS7"/>
<accession>A0A317WKS7</accession>
<name>A0A317WKS7_9EURO</name>
<dbReference type="RefSeq" id="XP_025467302.1">
    <property type="nucleotide sequence ID" value="XM_025613287.1"/>
</dbReference>
<dbReference type="GeneID" id="37115430"/>
<evidence type="ECO:0000313" key="3">
    <source>
        <dbReference type="Proteomes" id="UP000246702"/>
    </source>
</evidence>
<evidence type="ECO:0000256" key="1">
    <source>
        <dbReference type="SAM" id="SignalP"/>
    </source>
</evidence>
<comment type="caution">
    <text evidence="2">The sequence shown here is derived from an EMBL/GenBank/DDBJ whole genome shotgun (WGS) entry which is preliminary data.</text>
</comment>
<organism evidence="2 3">
    <name type="scientific">Aspergillus sclerotioniger CBS 115572</name>
    <dbReference type="NCBI Taxonomy" id="1450535"/>
    <lineage>
        <taxon>Eukaryota</taxon>
        <taxon>Fungi</taxon>
        <taxon>Dikarya</taxon>
        <taxon>Ascomycota</taxon>
        <taxon>Pezizomycotina</taxon>
        <taxon>Eurotiomycetes</taxon>
        <taxon>Eurotiomycetidae</taxon>
        <taxon>Eurotiales</taxon>
        <taxon>Aspergillaceae</taxon>
        <taxon>Aspergillus</taxon>
        <taxon>Aspergillus subgen. Circumdati</taxon>
    </lineage>
</organism>
<reference evidence="2 3" key="1">
    <citation type="submission" date="2016-12" db="EMBL/GenBank/DDBJ databases">
        <title>The genomes of Aspergillus section Nigri reveals drivers in fungal speciation.</title>
        <authorList>
            <consortium name="DOE Joint Genome Institute"/>
            <person name="Vesth T.C."/>
            <person name="Nybo J."/>
            <person name="Theobald S."/>
            <person name="Brandl J."/>
            <person name="Frisvad J.C."/>
            <person name="Nielsen K.F."/>
            <person name="Lyhne E.K."/>
            <person name="Kogle M.E."/>
            <person name="Kuo A."/>
            <person name="Riley R."/>
            <person name="Clum A."/>
            <person name="Nolan M."/>
            <person name="Lipzen A."/>
            <person name="Salamov A."/>
            <person name="Henrissat B."/>
            <person name="Wiebenga A."/>
            <person name="De Vries R.P."/>
            <person name="Grigoriev I.V."/>
            <person name="Mortensen U.H."/>
            <person name="Andersen M.R."/>
            <person name="Baker S.E."/>
        </authorList>
    </citation>
    <scope>NUCLEOTIDE SEQUENCE [LARGE SCALE GENOMIC DNA]</scope>
    <source>
        <strain evidence="2 3">CBS 115572</strain>
    </source>
</reference>
<dbReference type="EMBL" id="MSFK01000014">
    <property type="protein sequence ID" value="PWY87094.1"/>
    <property type="molecule type" value="Genomic_DNA"/>
</dbReference>